<reference evidence="2 3" key="1">
    <citation type="submission" date="2020-07" db="EMBL/GenBank/DDBJ databases">
        <authorList>
            <person name="Partida-Martinez L."/>
            <person name="Huntemann M."/>
            <person name="Clum A."/>
            <person name="Wang J."/>
            <person name="Palaniappan K."/>
            <person name="Ritter S."/>
            <person name="Chen I.-M."/>
            <person name="Stamatis D."/>
            <person name="Reddy T."/>
            <person name="O'Malley R."/>
            <person name="Daum C."/>
            <person name="Shapiro N."/>
            <person name="Ivanova N."/>
            <person name="Kyrpides N."/>
            <person name="Woyke T."/>
        </authorList>
    </citation>
    <scope>NUCLEOTIDE SEQUENCE [LARGE SCALE GENOMIC DNA]</scope>
    <source>
        <strain evidence="2 3">AT2.17</strain>
    </source>
</reference>
<dbReference type="RefSeq" id="WP_179617723.1">
    <property type="nucleotide sequence ID" value="NZ_JACCBW010000001.1"/>
</dbReference>
<feature type="transmembrane region" description="Helical" evidence="1">
    <location>
        <begin position="61"/>
        <end position="84"/>
    </location>
</feature>
<accession>A0A7Y9GZ43</accession>
<dbReference type="EMBL" id="JACCBW010000001">
    <property type="protein sequence ID" value="NYE35014.1"/>
    <property type="molecule type" value="Genomic_DNA"/>
</dbReference>
<gene>
    <name evidence="2" type="ORF">F4692_000118</name>
</gene>
<protein>
    <submittedName>
        <fullName evidence="2">Uncharacterized protein</fullName>
    </submittedName>
</protein>
<dbReference type="AlphaFoldDB" id="A0A7Y9GZ43"/>
<keyword evidence="1" id="KW-1133">Transmembrane helix</keyword>
<comment type="caution">
    <text evidence="2">The sequence shown here is derived from an EMBL/GenBank/DDBJ whole genome shotgun (WGS) entry which is preliminary data.</text>
</comment>
<reference evidence="2 3" key="2">
    <citation type="submission" date="2020-08" db="EMBL/GenBank/DDBJ databases">
        <title>The Agave Microbiome: Exploring the role of microbial communities in plant adaptations to desert environments.</title>
        <authorList>
            <person name="Partida-Martinez L.P."/>
        </authorList>
    </citation>
    <scope>NUCLEOTIDE SEQUENCE [LARGE SCALE GENOMIC DNA]</scope>
    <source>
        <strain evidence="2 3">AT2.17</strain>
    </source>
</reference>
<evidence type="ECO:0000256" key="1">
    <source>
        <dbReference type="SAM" id="Phobius"/>
    </source>
</evidence>
<keyword evidence="1" id="KW-0812">Transmembrane</keyword>
<feature type="transmembrane region" description="Helical" evidence="1">
    <location>
        <begin position="20"/>
        <end position="40"/>
    </location>
</feature>
<keyword evidence="3" id="KW-1185">Reference proteome</keyword>
<organism evidence="2 3">
    <name type="scientific">Nocardioides cavernae</name>
    <dbReference type="NCBI Taxonomy" id="1921566"/>
    <lineage>
        <taxon>Bacteria</taxon>
        <taxon>Bacillati</taxon>
        <taxon>Actinomycetota</taxon>
        <taxon>Actinomycetes</taxon>
        <taxon>Propionibacteriales</taxon>
        <taxon>Nocardioidaceae</taxon>
        <taxon>Nocardioides</taxon>
    </lineage>
</organism>
<feature type="transmembrane region" description="Helical" evidence="1">
    <location>
        <begin position="90"/>
        <end position="115"/>
    </location>
</feature>
<sequence>MSQPEAYDRSRTADRTVTVVEMLALALLVPFASIFGLFFGMASDGCIGSVQCSSEQITVGLGIAAVSPWVVYVAALVVVVVRWVRRRSTWWVPLAALVVGAALWAIGGFVAVAGAR</sequence>
<keyword evidence="1" id="KW-0472">Membrane</keyword>
<name>A0A7Y9GZ43_9ACTN</name>
<evidence type="ECO:0000313" key="3">
    <source>
        <dbReference type="Proteomes" id="UP000549911"/>
    </source>
</evidence>
<dbReference type="Proteomes" id="UP000549911">
    <property type="component" value="Unassembled WGS sequence"/>
</dbReference>
<proteinExistence type="predicted"/>
<evidence type="ECO:0000313" key="2">
    <source>
        <dbReference type="EMBL" id="NYE35014.1"/>
    </source>
</evidence>